<dbReference type="EMBL" id="CP051006">
    <property type="protein sequence ID" value="QNT97068.1"/>
    <property type="molecule type" value="Genomic_DNA"/>
</dbReference>
<gene>
    <name evidence="2" type="ORF">HEP81_06834</name>
</gene>
<reference evidence="2 3" key="1">
    <citation type="submission" date="2020-04" db="EMBL/GenBank/DDBJ databases">
        <title>Characterization and engineering of Streptomyces griseofuscus DSM40191 as a potential heterologous host for expression of BGCs.</title>
        <authorList>
            <person name="Gren T."/>
            <person name="Whitford C.M."/>
            <person name="Mohite O.S."/>
            <person name="Joergensen T.S."/>
            <person name="Nielsen J.B."/>
            <person name="Lee S.Y."/>
            <person name="Weber T."/>
        </authorList>
    </citation>
    <scope>NUCLEOTIDE SEQUENCE [LARGE SCALE GENOMIC DNA]</scope>
    <source>
        <strain evidence="2 3">DSM 40191</strain>
    </source>
</reference>
<dbReference type="Proteomes" id="UP000516422">
    <property type="component" value="Chromosome"/>
</dbReference>
<dbReference type="Pfam" id="PF13751">
    <property type="entry name" value="DDE_Tnp_1_6"/>
    <property type="match status" value="1"/>
</dbReference>
<name>A0A7H1Q9T8_9ACTN</name>
<evidence type="ECO:0000313" key="3">
    <source>
        <dbReference type="Proteomes" id="UP000516422"/>
    </source>
</evidence>
<evidence type="ECO:0000259" key="1">
    <source>
        <dbReference type="Pfam" id="PF13751"/>
    </source>
</evidence>
<evidence type="ECO:0000313" key="2">
    <source>
        <dbReference type="EMBL" id="QNT97068.1"/>
    </source>
</evidence>
<accession>A0A7H1Q9T8</accession>
<protein>
    <recommendedName>
        <fullName evidence="1">Transposase DDE domain-containing protein</fullName>
    </recommendedName>
</protein>
<sequence length="75" mass="8307">MARKLRTKPGRDAYSRRKAIVQLVFGQSMACQNGRQLLLRGEDGARGEWRLLAACHNLRKIFRHAGTAGIAALAC</sequence>
<dbReference type="InterPro" id="IPR025668">
    <property type="entry name" value="Tnp_DDE_dom"/>
</dbReference>
<organism evidence="2 3">
    <name type="scientific">Streptomyces griseofuscus</name>
    <dbReference type="NCBI Taxonomy" id="146922"/>
    <lineage>
        <taxon>Bacteria</taxon>
        <taxon>Bacillati</taxon>
        <taxon>Actinomycetota</taxon>
        <taxon>Actinomycetes</taxon>
        <taxon>Kitasatosporales</taxon>
        <taxon>Streptomycetaceae</taxon>
        <taxon>Streptomyces</taxon>
    </lineage>
</organism>
<dbReference type="KEGG" id="sgf:HEP81_06834"/>
<proteinExistence type="predicted"/>
<feature type="domain" description="Transposase DDE" evidence="1">
    <location>
        <begin position="3"/>
        <end position="61"/>
    </location>
</feature>
<dbReference type="AlphaFoldDB" id="A0A7H1Q9T8"/>